<evidence type="ECO:0000256" key="3">
    <source>
        <dbReference type="ARBA" id="ARBA00022692"/>
    </source>
</evidence>
<feature type="coiled-coil region" evidence="9">
    <location>
        <begin position="630"/>
        <end position="703"/>
    </location>
</feature>
<feature type="compositionally biased region" description="Low complexity" evidence="10">
    <location>
        <begin position="538"/>
        <end position="550"/>
    </location>
</feature>
<organism evidence="13 14">
    <name type="scientific">Strongylocentrotus purpuratus</name>
    <name type="common">Purple sea urchin</name>
    <dbReference type="NCBI Taxonomy" id="7668"/>
    <lineage>
        <taxon>Eukaryota</taxon>
        <taxon>Metazoa</taxon>
        <taxon>Echinodermata</taxon>
        <taxon>Eleutherozoa</taxon>
        <taxon>Echinozoa</taxon>
        <taxon>Echinoidea</taxon>
        <taxon>Euechinoidea</taxon>
        <taxon>Echinacea</taxon>
        <taxon>Camarodonta</taxon>
        <taxon>Echinidea</taxon>
        <taxon>Strongylocentrotidae</taxon>
        <taxon>Strongylocentrotus</taxon>
    </lineage>
</organism>
<keyword evidence="14" id="KW-1185">Reference proteome</keyword>
<evidence type="ECO:0000256" key="4">
    <source>
        <dbReference type="ARBA" id="ARBA00022989"/>
    </source>
</evidence>
<dbReference type="CDD" id="cd00038">
    <property type="entry name" value="CAP_ED"/>
    <property type="match status" value="1"/>
</dbReference>
<dbReference type="GO" id="GO:0016020">
    <property type="term" value="C:membrane"/>
    <property type="evidence" value="ECO:0007669"/>
    <property type="project" value="UniProtKB-SubCell"/>
</dbReference>
<keyword evidence="6 11" id="KW-0472">Membrane</keyword>
<reference evidence="14" key="1">
    <citation type="submission" date="2015-02" db="EMBL/GenBank/DDBJ databases">
        <title>Genome sequencing for Strongylocentrotus purpuratus.</title>
        <authorList>
            <person name="Murali S."/>
            <person name="Liu Y."/>
            <person name="Vee V."/>
            <person name="English A."/>
            <person name="Wang M."/>
            <person name="Skinner E."/>
            <person name="Han Y."/>
            <person name="Muzny D.M."/>
            <person name="Worley K.C."/>
            <person name="Gibbs R.A."/>
        </authorList>
    </citation>
    <scope>NUCLEOTIDE SEQUENCE</scope>
</reference>
<dbReference type="FunFam" id="1.10.287.630:FF:000001">
    <property type="entry name" value="Cyclic nucleotide-gated channel alpha 3"/>
    <property type="match status" value="1"/>
</dbReference>
<name>A0A7M7P895_STRPU</name>
<feature type="region of interest" description="Disordered" evidence="10">
    <location>
        <begin position="538"/>
        <end position="557"/>
    </location>
</feature>
<dbReference type="OrthoDB" id="421226at2759"/>
<evidence type="ECO:0000256" key="5">
    <source>
        <dbReference type="ARBA" id="ARBA00023065"/>
    </source>
</evidence>
<feature type="domain" description="Cyclic nucleotide-binding" evidence="12">
    <location>
        <begin position="383"/>
        <end position="503"/>
    </location>
</feature>
<dbReference type="GeneID" id="100889593"/>
<evidence type="ECO:0000256" key="2">
    <source>
        <dbReference type="ARBA" id="ARBA00022448"/>
    </source>
</evidence>
<dbReference type="PROSITE" id="PS00889">
    <property type="entry name" value="CNMP_BINDING_2"/>
    <property type="match status" value="1"/>
</dbReference>
<evidence type="ECO:0000259" key="12">
    <source>
        <dbReference type="PROSITE" id="PS50042"/>
    </source>
</evidence>
<evidence type="ECO:0000256" key="1">
    <source>
        <dbReference type="ARBA" id="ARBA00004141"/>
    </source>
</evidence>
<keyword evidence="9" id="KW-0175">Coiled coil</keyword>
<keyword evidence="3 11" id="KW-0812">Transmembrane</keyword>
<evidence type="ECO:0000256" key="9">
    <source>
        <dbReference type="SAM" id="Coils"/>
    </source>
</evidence>
<feature type="transmembrane region" description="Helical" evidence="11">
    <location>
        <begin position="277"/>
        <end position="303"/>
    </location>
</feature>
<dbReference type="Pfam" id="PF00520">
    <property type="entry name" value="Ion_trans"/>
    <property type="match status" value="1"/>
</dbReference>
<dbReference type="PANTHER" id="PTHR45638">
    <property type="entry name" value="CYCLIC NUCLEOTIDE-GATED CATION CHANNEL SUBUNIT A"/>
    <property type="match status" value="1"/>
</dbReference>
<dbReference type="InterPro" id="IPR018490">
    <property type="entry name" value="cNMP-bd_dom_sf"/>
</dbReference>
<dbReference type="Pfam" id="PF00027">
    <property type="entry name" value="cNMP_binding"/>
    <property type="match status" value="1"/>
</dbReference>
<dbReference type="SMART" id="SM00100">
    <property type="entry name" value="cNMP"/>
    <property type="match status" value="1"/>
</dbReference>
<keyword evidence="4 11" id="KW-1133">Transmembrane helix</keyword>
<dbReference type="InterPro" id="IPR005821">
    <property type="entry name" value="Ion_trans_dom"/>
</dbReference>
<dbReference type="AlphaFoldDB" id="A0A7M7P895"/>
<dbReference type="RefSeq" id="XP_030847812.1">
    <property type="nucleotide sequence ID" value="XM_030991952.1"/>
</dbReference>
<sequence>MGASWHKEKNRQTDIILRKLSPRRRQNYDRYTKDESGKPVVIELNEEEERERMKSIVVPDGDFLLYWLTVVSVAVVYNLWALIAREAWPALQEKSRVGWFLADYFCDFIYILDMAVQGRTAYLKHGLHVLDGQKLLRHYVRSWQGVVDLLSLLPTDLFYLLDTKRLHPIVRCPRLLRVYRFHLWYVKVESRIQFPNVFRVFNHIHVLLLGLHWTGAVYYLISKAIAGTSPTFNDWVYSEPFGRNASLAHKYLASFYWSTLTLTTIGDLPPPENEIEYFVQIVGYLVGIFIFATVVGQVGAVIANRNATRMDFERQVDHAKRYMRRNNVPRPLQLRVLRWYDYTWARGATHGQCDVNSLGLLPDTHRTELALHVNLQTLKRVSLFKVCPPEILNDLVLRMQFCICTPGDKVCKMGAIAKEMFFISDGKFKVTDDAGRVVATRASGEYFGEIGILNLKENSHRRTANVQSVGFSELFTLSKGDIVDVLKDYPAVMKMIQEEGMRRLATMTTQTPQSDEDEDDVGDVHDETDIDQVSSITEISSSDSSMGTTIKQDEESQDVGQSITMTEQHRASVASNGPIVPVAHVKNRTSSTYSGPHAVAMKEMLASIKKAVSEKIDSFGEVVGMMEEGNNDMRERLTTLQQENESKDANILALEKRIIELEVPVQEATKDMEEKMRTLQRENELKEANIQTLEKRIKELEDLVMTR</sequence>
<dbReference type="PANTHER" id="PTHR45638:SF7">
    <property type="entry name" value="CYCLIC NUCLEOTIDE-GATED ION CHANNEL-LIKE, ISOFORM E"/>
    <property type="match status" value="1"/>
</dbReference>
<dbReference type="SUPFAM" id="SSF81324">
    <property type="entry name" value="Voltage-gated potassium channels"/>
    <property type="match status" value="1"/>
</dbReference>
<evidence type="ECO:0000256" key="8">
    <source>
        <dbReference type="ARBA" id="ARBA00023303"/>
    </source>
</evidence>
<dbReference type="InterPro" id="IPR018488">
    <property type="entry name" value="cNMP-bd_CS"/>
</dbReference>
<proteinExistence type="predicted"/>
<feature type="transmembrane region" description="Helical" evidence="11">
    <location>
        <begin position="63"/>
        <end position="83"/>
    </location>
</feature>
<feature type="transmembrane region" description="Helical" evidence="11">
    <location>
        <begin position="200"/>
        <end position="221"/>
    </location>
</feature>
<dbReference type="GO" id="GO:0005221">
    <property type="term" value="F:intracellularly cyclic nucleotide-activated monoatomic cation channel activity"/>
    <property type="evidence" value="ECO:0007669"/>
    <property type="project" value="InterPro"/>
</dbReference>
<keyword evidence="8" id="KW-0407">Ion channel</keyword>
<keyword evidence="5" id="KW-0406">Ion transport</keyword>
<keyword evidence="2" id="KW-0813">Transport</keyword>
<dbReference type="KEGG" id="spu:100889593"/>
<dbReference type="InterPro" id="IPR050866">
    <property type="entry name" value="CNG_cation_channel"/>
</dbReference>
<protein>
    <recommendedName>
        <fullName evidence="12">Cyclic nucleotide-binding domain-containing protein</fullName>
    </recommendedName>
</protein>
<keyword evidence="7" id="KW-1071">Ligand-gated ion channel</keyword>
<evidence type="ECO:0000256" key="6">
    <source>
        <dbReference type="ARBA" id="ARBA00023136"/>
    </source>
</evidence>
<dbReference type="SUPFAM" id="SSF51206">
    <property type="entry name" value="cAMP-binding domain-like"/>
    <property type="match status" value="1"/>
</dbReference>
<dbReference type="Gene3D" id="2.60.120.10">
    <property type="entry name" value="Jelly Rolls"/>
    <property type="match status" value="1"/>
</dbReference>
<dbReference type="Proteomes" id="UP000007110">
    <property type="component" value="Unassembled WGS sequence"/>
</dbReference>
<dbReference type="PROSITE" id="PS00888">
    <property type="entry name" value="CNMP_BINDING_1"/>
    <property type="match status" value="1"/>
</dbReference>
<dbReference type="InParanoid" id="A0A7M7P895"/>
<comment type="subcellular location">
    <subcellularLocation>
        <location evidence="1">Membrane</location>
        <topology evidence="1">Multi-pass membrane protein</topology>
    </subcellularLocation>
</comment>
<dbReference type="Gene3D" id="1.10.287.630">
    <property type="entry name" value="Helix hairpin bin"/>
    <property type="match status" value="1"/>
</dbReference>
<dbReference type="InterPro" id="IPR014710">
    <property type="entry name" value="RmlC-like_jellyroll"/>
</dbReference>
<evidence type="ECO:0000256" key="11">
    <source>
        <dbReference type="SAM" id="Phobius"/>
    </source>
</evidence>
<reference evidence="13" key="2">
    <citation type="submission" date="2021-01" db="UniProtKB">
        <authorList>
            <consortium name="EnsemblMetazoa"/>
        </authorList>
    </citation>
    <scope>IDENTIFICATION</scope>
</reference>
<evidence type="ECO:0000256" key="7">
    <source>
        <dbReference type="ARBA" id="ARBA00023286"/>
    </source>
</evidence>
<evidence type="ECO:0000313" key="13">
    <source>
        <dbReference type="EnsemblMetazoa" id="XP_030847812"/>
    </source>
</evidence>
<dbReference type="OMA" id="QFPNVFR"/>
<evidence type="ECO:0000256" key="10">
    <source>
        <dbReference type="SAM" id="MobiDB-lite"/>
    </source>
</evidence>
<evidence type="ECO:0000313" key="14">
    <source>
        <dbReference type="Proteomes" id="UP000007110"/>
    </source>
</evidence>
<dbReference type="Gene3D" id="1.10.287.70">
    <property type="match status" value="1"/>
</dbReference>
<dbReference type="InterPro" id="IPR000595">
    <property type="entry name" value="cNMP-bd_dom"/>
</dbReference>
<dbReference type="PROSITE" id="PS50042">
    <property type="entry name" value="CNMP_BINDING_3"/>
    <property type="match status" value="1"/>
</dbReference>
<accession>A0A7M7P895</accession>
<dbReference type="EnsemblMetazoa" id="XM_030991952">
    <property type="protein sequence ID" value="XP_030847812"/>
    <property type="gene ID" value="LOC100889593"/>
</dbReference>